<evidence type="ECO:0000313" key="3">
    <source>
        <dbReference type="EMBL" id="GAS83150.1"/>
    </source>
</evidence>
<dbReference type="Pfam" id="PF13304">
    <property type="entry name" value="AAA_21"/>
    <property type="match status" value="1"/>
</dbReference>
<dbReference type="AlphaFoldDB" id="A0A124DY54"/>
<gene>
    <name evidence="3" type="ORF">PAHA3_3228</name>
</gene>
<dbReference type="GO" id="GO:0016887">
    <property type="term" value="F:ATP hydrolysis activity"/>
    <property type="evidence" value="ECO:0007669"/>
    <property type="project" value="InterPro"/>
</dbReference>
<evidence type="ECO:0000259" key="2">
    <source>
        <dbReference type="Pfam" id="PF20469"/>
    </source>
</evidence>
<dbReference type="InterPro" id="IPR003959">
    <property type="entry name" value="ATPase_AAA_core"/>
</dbReference>
<dbReference type="RefSeq" id="WP_062835540.1">
    <property type="nucleotide sequence ID" value="NZ_BCNV01000001.1"/>
</dbReference>
<dbReference type="PANTHER" id="PTHR43581">
    <property type="entry name" value="ATP/GTP PHOSPHATASE"/>
    <property type="match status" value="1"/>
</dbReference>
<dbReference type="PANTHER" id="PTHR43581:SF4">
    <property type="entry name" value="ATP_GTP PHOSPHATASE"/>
    <property type="match status" value="1"/>
</dbReference>
<evidence type="ECO:0000259" key="1">
    <source>
        <dbReference type="Pfam" id="PF13304"/>
    </source>
</evidence>
<protein>
    <submittedName>
        <fullName evidence="3">Uncharacterized protein</fullName>
    </submittedName>
</protein>
<feature type="domain" description="ATPase AAA-type core" evidence="1">
    <location>
        <begin position="25"/>
        <end position="315"/>
    </location>
</feature>
<comment type="caution">
    <text evidence="3">The sequence shown here is derived from an EMBL/GenBank/DDBJ whole genome shotgun (WGS) entry which is preliminary data.</text>
</comment>
<evidence type="ECO:0000313" key="4">
    <source>
        <dbReference type="Proteomes" id="UP000069697"/>
    </source>
</evidence>
<sequence>MLIEWIKIKGLRNFGDELINFSNQTLIIGANDVGKSNLIFALRILFDRGLSDKDLDLLDSDYNVYTKANSIEITVKISNVTEDCLISTFKGDIQNGTVYVQYRNSKNGEFSTYAGHSVDALELKSPRFYIKRLNMECVNSNRNLSSFIKREKNQILENAKSQLSAELAEEDKISIDKLKVVLNDVSSGVDELNYIKKSLASVNQELKDLAIHNENQDLSFKNANSDVKTMLENLELTYASEGETLTLGGDGRNNQIFLATWVTKQKSKITLERVTFFAIEEPEAHLHPHQQRKLSSYLLDNFKEQVFITTHSPHIAADFRPDKIVKLKTNNKKTSAANGGCSEDISLKFDDFGYRLDAITSDIFFVNAVFLVEGPSEKLFYTAVSKKKDIDLDRLNASIISVNGVGFKPYIKICQALDIPFVFRTDNDIFSKKKTIGTKPQEFSFQAGVSRIMGIFKEVLDKDENAVLLEYWGKNESYNEWPKDSKIPQKAVDILNHITQEVEKKNIYLSHKDLENDLVESNLYSNLKSFYNTRAKSSTVKIMQKAKAENMFEFLKNNYDALDCLEKDDIVKPLKKIKELAEKVVKENG</sequence>
<feature type="domain" description="OLD protein-like TOPRIM" evidence="2">
    <location>
        <begin position="364"/>
        <end position="428"/>
    </location>
</feature>
<dbReference type="Pfam" id="PF20469">
    <property type="entry name" value="OLD-like_TOPRIM"/>
    <property type="match status" value="1"/>
</dbReference>
<accession>A0A124DY54</accession>
<dbReference type="InterPro" id="IPR051396">
    <property type="entry name" value="Bact_Antivir_Def_Nuclease"/>
</dbReference>
<reference evidence="4" key="2">
    <citation type="submission" date="2016-01" db="EMBL/GenBank/DDBJ databases">
        <title>Draft Genome Sequence of Paenibacillus amylolyticus Heshi-A3 that Was Isolated from Fermented Rice Bran with Aging Salted Mackerel, Which Was Named Heshiko as Traditional Fermented Seafood in Japan.</title>
        <authorList>
            <person name="Akuzawa S."/>
            <person name="Nakagawa J."/>
            <person name="Kanekatsu T."/>
            <person name="Kubota E."/>
            <person name="Ohtake R."/>
            <person name="Suzuki T."/>
            <person name="Kanesaki Y."/>
        </authorList>
    </citation>
    <scope>NUCLEOTIDE SEQUENCE [LARGE SCALE GENOMIC DNA]</scope>
    <source>
        <strain evidence="4">Heshi-A3</strain>
    </source>
</reference>
<dbReference type="InterPro" id="IPR034139">
    <property type="entry name" value="TOPRIM_OLD"/>
</dbReference>
<dbReference type="GO" id="GO:0005524">
    <property type="term" value="F:ATP binding"/>
    <property type="evidence" value="ECO:0007669"/>
    <property type="project" value="InterPro"/>
</dbReference>
<dbReference type="Proteomes" id="UP000069697">
    <property type="component" value="Unassembled WGS sequence"/>
</dbReference>
<dbReference type="CDD" id="cd01026">
    <property type="entry name" value="TOPRIM_OLD"/>
    <property type="match status" value="1"/>
</dbReference>
<dbReference type="InterPro" id="IPR027417">
    <property type="entry name" value="P-loop_NTPase"/>
</dbReference>
<proteinExistence type="predicted"/>
<reference evidence="3 4" key="1">
    <citation type="journal article" date="2016" name="Genome Announc.">
        <title>Draft Genome Sequence of Paenibacillus amylolyticus Heshi-A3, Isolated from Fermented Rice Bran in a Japanese Fermented Seafood Dish.</title>
        <authorList>
            <person name="Akuzawa S."/>
            <person name="Nagaoka J."/>
            <person name="Kanekatsu M."/>
            <person name="Kubota E."/>
            <person name="Ohtake R."/>
            <person name="Suzuki T."/>
            <person name="Kanesaki Y."/>
        </authorList>
    </citation>
    <scope>NUCLEOTIDE SEQUENCE [LARGE SCALE GENOMIC DNA]</scope>
    <source>
        <strain evidence="3 4">Heshi-A3</strain>
    </source>
</reference>
<dbReference type="SUPFAM" id="SSF52540">
    <property type="entry name" value="P-loop containing nucleoside triphosphate hydrolases"/>
    <property type="match status" value="1"/>
</dbReference>
<dbReference type="EMBL" id="BCNV01000001">
    <property type="protein sequence ID" value="GAS83150.1"/>
    <property type="molecule type" value="Genomic_DNA"/>
</dbReference>
<name>A0A124DY54_PAEAM</name>
<dbReference type="Gene3D" id="3.40.50.300">
    <property type="entry name" value="P-loop containing nucleotide triphosphate hydrolases"/>
    <property type="match status" value="1"/>
</dbReference>
<organism evidence="3 4">
    <name type="scientific">Paenibacillus amylolyticus</name>
    <dbReference type="NCBI Taxonomy" id="1451"/>
    <lineage>
        <taxon>Bacteria</taxon>
        <taxon>Bacillati</taxon>
        <taxon>Bacillota</taxon>
        <taxon>Bacilli</taxon>
        <taxon>Bacillales</taxon>
        <taxon>Paenibacillaceae</taxon>
        <taxon>Paenibacillus</taxon>
    </lineage>
</organism>